<evidence type="ECO:0000259" key="1">
    <source>
        <dbReference type="Pfam" id="PF12146"/>
    </source>
</evidence>
<keyword evidence="3" id="KW-1185">Reference proteome</keyword>
<feature type="domain" description="Serine aminopeptidase S33" evidence="1">
    <location>
        <begin position="25"/>
        <end position="260"/>
    </location>
</feature>
<dbReference type="RefSeq" id="WP_244718728.1">
    <property type="nucleotide sequence ID" value="NZ_CP095072.1"/>
</dbReference>
<dbReference type="PANTHER" id="PTHR11614">
    <property type="entry name" value="PHOSPHOLIPASE-RELATED"/>
    <property type="match status" value="1"/>
</dbReference>
<sequence>MYSNHFIETNDGIQIFYQTWIPERVNAVLILVHGAGEHSGMYQAIFEQCLAQDIAVVAPDLRGFGQSEGARGHINTFHDYVEDLHAVVELIASQFEARPIFLFGHSLGGLIVIRYSQLYGYQTNGVILSSPALALRVPIPYIGRKILKIFASVTPSLALNPMKWQKIIEKNKKLKPYLPKEKSLRIDPLMNTEYTPRWLSELVHNGLHAISDAGLIRFPVLCIYDQHDPIVHPNVIQHFFNSITIKDKQFVRFHEGIHHPFIVHTQEVAVRNAMEWIHHRY</sequence>
<name>A0ABY4EXJ2_9BACI</name>
<proteinExistence type="predicted"/>
<dbReference type="PRINTS" id="PR00111">
    <property type="entry name" value="ABHYDROLASE"/>
</dbReference>
<dbReference type="InterPro" id="IPR029058">
    <property type="entry name" value="AB_hydrolase_fold"/>
</dbReference>
<dbReference type="InterPro" id="IPR000073">
    <property type="entry name" value="AB_hydrolase_1"/>
</dbReference>
<dbReference type="Proteomes" id="UP000831782">
    <property type="component" value="Chromosome"/>
</dbReference>
<dbReference type="SUPFAM" id="SSF53474">
    <property type="entry name" value="alpha/beta-Hydrolases"/>
    <property type="match status" value="1"/>
</dbReference>
<dbReference type="InterPro" id="IPR051044">
    <property type="entry name" value="MAG_DAG_Lipase"/>
</dbReference>
<evidence type="ECO:0000313" key="3">
    <source>
        <dbReference type="Proteomes" id="UP000831782"/>
    </source>
</evidence>
<gene>
    <name evidence="2" type="ORF">MUN88_20270</name>
</gene>
<dbReference type="GO" id="GO:0016787">
    <property type="term" value="F:hydrolase activity"/>
    <property type="evidence" value="ECO:0007669"/>
    <property type="project" value="UniProtKB-KW"/>
</dbReference>
<dbReference type="EMBL" id="CP095072">
    <property type="protein sequence ID" value="UOQ48344.1"/>
    <property type="molecule type" value="Genomic_DNA"/>
</dbReference>
<dbReference type="Gene3D" id="3.40.50.1820">
    <property type="entry name" value="alpha/beta hydrolase"/>
    <property type="match status" value="1"/>
</dbReference>
<protein>
    <submittedName>
        <fullName evidence="2">Alpha/beta hydrolase</fullName>
    </submittedName>
</protein>
<keyword evidence="2" id="KW-0378">Hydrolase</keyword>
<dbReference type="Pfam" id="PF12146">
    <property type="entry name" value="Hydrolase_4"/>
    <property type="match status" value="1"/>
</dbReference>
<dbReference type="InterPro" id="IPR022742">
    <property type="entry name" value="Hydrolase_4"/>
</dbReference>
<reference evidence="2 3" key="1">
    <citation type="submission" date="2022-04" db="EMBL/GenBank/DDBJ databases">
        <title>Gracilibacillus sp. isolated from saltern.</title>
        <authorList>
            <person name="Won M."/>
            <person name="Lee C.-M."/>
            <person name="Woen H.-Y."/>
            <person name="Kwon S.-W."/>
        </authorList>
    </citation>
    <scope>NUCLEOTIDE SEQUENCE [LARGE SCALE GENOMIC DNA]</scope>
    <source>
        <strain evidence="2 3">SSWR10-1</strain>
    </source>
</reference>
<accession>A0ABY4EXJ2</accession>
<evidence type="ECO:0000313" key="2">
    <source>
        <dbReference type="EMBL" id="UOQ48344.1"/>
    </source>
</evidence>
<organism evidence="2 3">
    <name type="scientific">Gracilibacillus caseinilyticus</name>
    <dbReference type="NCBI Taxonomy" id="2932256"/>
    <lineage>
        <taxon>Bacteria</taxon>
        <taxon>Bacillati</taxon>
        <taxon>Bacillota</taxon>
        <taxon>Bacilli</taxon>
        <taxon>Bacillales</taxon>
        <taxon>Bacillaceae</taxon>
        <taxon>Gracilibacillus</taxon>
    </lineage>
</organism>